<evidence type="ECO:0000313" key="8">
    <source>
        <dbReference type="Proteomes" id="UP001500390"/>
    </source>
</evidence>
<dbReference type="InterPro" id="IPR006665">
    <property type="entry name" value="OmpA-like"/>
</dbReference>
<dbReference type="CDD" id="cd07185">
    <property type="entry name" value="OmpA_C-like"/>
    <property type="match status" value="1"/>
</dbReference>
<dbReference type="InterPro" id="IPR036737">
    <property type="entry name" value="OmpA-like_sf"/>
</dbReference>
<dbReference type="Gene3D" id="3.30.1330.60">
    <property type="entry name" value="OmpA-like domain"/>
    <property type="match status" value="1"/>
</dbReference>
<evidence type="ECO:0000259" key="6">
    <source>
        <dbReference type="PROSITE" id="PS51123"/>
    </source>
</evidence>
<comment type="subcellular location">
    <subcellularLocation>
        <location evidence="1">Cell outer membrane</location>
    </subcellularLocation>
</comment>
<dbReference type="SUPFAM" id="SSF103088">
    <property type="entry name" value="OmpA-like"/>
    <property type="match status" value="1"/>
</dbReference>
<dbReference type="InterPro" id="IPR050330">
    <property type="entry name" value="Bact_OuterMem_StrucFunc"/>
</dbReference>
<reference evidence="8" key="1">
    <citation type="journal article" date="2019" name="Int. J. Syst. Evol. Microbiol.">
        <title>The Global Catalogue of Microorganisms (GCM) 10K type strain sequencing project: providing services to taxonomists for standard genome sequencing and annotation.</title>
        <authorList>
            <consortium name="The Broad Institute Genomics Platform"/>
            <consortium name="The Broad Institute Genome Sequencing Center for Infectious Disease"/>
            <person name="Wu L."/>
            <person name="Ma J."/>
        </authorList>
    </citation>
    <scope>NUCLEOTIDE SEQUENCE [LARGE SCALE GENOMIC DNA]</scope>
    <source>
        <strain evidence="8">JCM 17738</strain>
    </source>
</reference>
<feature type="signal peptide" evidence="5">
    <location>
        <begin position="1"/>
        <end position="31"/>
    </location>
</feature>
<evidence type="ECO:0000256" key="4">
    <source>
        <dbReference type="PROSITE-ProRule" id="PRU00473"/>
    </source>
</evidence>
<dbReference type="PRINTS" id="PR01021">
    <property type="entry name" value="OMPADOMAIN"/>
</dbReference>
<dbReference type="EMBL" id="BAABFX010000025">
    <property type="protein sequence ID" value="GAA4394703.1"/>
    <property type="molecule type" value="Genomic_DNA"/>
</dbReference>
<keyword evidence="5" id="KW-0732">Signal</keyword>
<evidence type="ECO:0000313" key="7">
    <source>
        <dbReference type="EMBL" id="GAA4394703.1"/>
    </source>
</evidence>
<keyword evidence="8" id="KW-1185">Reference proteome</keyword>
<dbReference type="RefSeq" id="WP_159902169.1">
    <property type="nucleotide sequence ID" value="NZ_BAABFX010000025.1"/>
</dbReference>
<dbReference type="PANTHER" id="PTHR30329:SF21">
    <property type="entry name" value="LIPOPROTEIN YIAD-RELATED"/>
    <property type="match status" value="1"/>
</dbReference>
<name>A0ABP8JQW2_9MICO</name>
<evidence type="ECO:0000256" key="1">
    <source>
        <dbReference type="ARBA" id="ARBA00004442"/>
    </source>
</evidence>
<organism evidence="7 8">
    <name type="scientific">Ornithinibacter aureus</name>
    <dbReference type="NCBI Taxonomy" id="622664"/>
    <lineage>
        <taxon>Bacteria</taxon>
        <taxon>Bacillati</taxon>
        <taxon>Actinomycetota</taxon>
        <taxon>Actinomycetes</taxon>
        <taxon>Micrococcales</taxon>
        <taxon>Intrasporangiaceae</taxon>
        <taxon>Ornithinibacter</taxon>
    </lineage>
</organism>
<gene>
    <name evidence="7" type="ORF">GCM10023153_16030</name>
</gene>
<dbReference type="InterPro" id="IPR006664">
    <property type="entry name" value="OMP_bac"/>
</dbReference>
<feature type="chain" id="PRO_5046223993" description="OmpA-like domain-containing protein" evidence="5">
    <location>
        <begin position="32"/>
        <end position="355"/>
    </location>
</feature>
<evidence type="ECO:0000256" key="3">
    <source>
        <dbReference type="ARBA" id="ARBA00023237"/>
    </source>
</evidence>
<sequence length="355" mass="36079">MTTIRSSLRSIGAATAVGAVLLVGMPAGSSAAGTSAADEVPILGQAFTMGTVQSGPPAVVTVHGVRRVEGATILYWSLGVPVDSPVDNELSFLGPATSSFYAGNVGPTMGDAALTDVTGAQVYRPLVTTEKFAPCACSPVSSLLKVKPGQASVMWTALAPLPEGVTTVDVTVAEQVVPDVTVEEGLLLPVASEQEPVIVGMGWPEVDMNLVGTSTPQDPESYSLVGRVSDLERAVTTSQGEVSLASDVLFAKNSATLTAKGVATVAKAAAQIKASEAGTALTVTGHADSDDSEDYNQALSERRAKAVAAALTKELGSGYSITAVGKGETQPIASNATAAGKAKNRRVSITYTEGQ</sequence>
<evidence type="ECO:0000256" key="5">
    <source>
        <dbReference type="SAM" id="SignalP"/>
    </source>
</evidence>
<keyword evidence="3" id="KW-0998">Cell outer membrane</keyword>
<protein>
    <recommendedName>
        <fullName evidence="6">OmpA-like domain-containing protein</fullName>
    </recommendedName>
</protein>
<proteinExistence type="predicted"/>
<comment type="caution">
    <text evidence="7">The sequence shown here is derived from an EMBL/GenBank/DDBJ whole genome shotgun (WGS) entry which is preliminary data.</text>
</comment>
<accession>A0ABP8JQW2</accession>
<dbReference type="PROSITE" id="PS51123">
    <property type="entry name" value="OMPA_2"/>
    <property type="match status" value="1"/>
</dbReference>
<dbReference type="Pfam" id="PF00691">
    <property type="entry name" value="OmpA"/>
    <property type="match status" value="1"/>
</dbReference>
<dbReference type="PANTHER" id="PTHR30329">
    <property type="entry name" value="STATOR ELEMENT OF FLAGELLAR MOTOR COMPLEX"/>
    <property type="match status" value="1"/>
</dbReference>
<evidence type="ECO:0000256" key="2">
    <source>
        <dbReference type="ARBA" id="ARBA00023136"/>
    </source>
</evidence>
<dbReference type="Proteomes" id="UP001500390">
    <property type="component" value="Unassembled WGS sequence"/>
</dbReference>
<feature type="domain" description="OmpA-like" evidence="6">
    <location>
        <begin position="237"/>
        <end position="355"/>
    </location>
</feature>
<keyword evidence="2 4" id="KW-0472">Membrane</keyword>